<sequence>MRRVWIENTSLSYEYGDYDVVPNLPVDCVDGTCISAYPLRTTVFLLYAVVFLVGVPSNAMVAWVTWKEARRRVG</sequence>
<dbReference type="EMBL" id="CYRY02044899">
    <property type="protein sequence ID" value="VCX40105.1"/>
    <property type="molecule type" value="Genomic_DNA"/>
</dbReference>
<evidence type="ECO:0000313" key="3">
    <source>
        <dbReference type="Proteomes" id="UP000269945"/>
    </source>
</evidence>
<organism evidence="2 3">
    <name type="scientific">Gulo gulo</name>
    <name type="common">Wolverine</name>
    <name type="synonym">Gluton</name>
    <dbReference type="NCBI Taxonomy" id="48420"/>
    <lineage>
        <taxon>Eukaryota</taxon>
        <taxon>Metazoa</taxon>
        <taxon>Chordata</taxon>
        <taxon>Craniata</taxon>
        <taxon>Vertebrata</taxon>
        <taxon>Euteleostomi</taxon>
        <taxon>Mammalia</taxon>
        <taxon>Eutheria</taxon>
        <taxon>Laurasiatheria</taxon>
        <taxon>Carnivora</taxon>
        <taxon>Caniformia</taxon>
        <taxon>Musteloidea</taxon>
        <taxon>Mustelidae</taxon>
        <taxon>Guloninae</taxon>
        <taxon>Gulo</taxon>
    </lineage>
</organism>
<feature type="non-terminal residue" evidence="2">
    <location>
        <position position="74"/>
    </location>
</feature>
<proteinExistence type="predicted"/>
<feature type="transmembrane region" description="Helical" evidence="1">
    <location>
        <begin position="44"/>
        <end position="66"/>
    </location>
</feature>
<dbReference type="Proteomes" id="UP000269945">
    <property type="component" value="Unassembled WGS sequence"/>
</dbReference>
<gene>
    <name evidence="2" type="ORF">BN2614_LOCUS4</name>
</gene>
<name>A0A9X9M9N9_GULGU</name>
<dbReference type="SUPFAM" id="SSF81321">
    <property type="entry name" value="Family A G protein-coupled receptor-like"/>
    <property type="match status" value="1"/>
</dbReference>
<keyword evidence="1" id="KW-1133">Transmembrane helix</keyword>
<accession>A0A9X9M9N9</accession>
<evidence type="ECO:0000256" key="1">
    <source>
        <dbReference type="SAM" id="Phobius"/>
    </source>
</evidence>
<keyword evidence="3" id="KW-1185">Reference proteome</keyword>
<dbReference type="AlphaFoldDB" id="A0A9X9M9N9"/>
<keyword evidence="1" id="KW-0472">Membrane</keyword>
<comment type="caution">
    <text evidence="2">The sequence shown here is derived from an EMBL/GenBank/DDBJ whole genome shotgun (WGS) entry which is preliminary data.</text>
</comment>
<evidence type="ECO:0000313" key="2">
    <source>
        <dbReference type="EMBL" id="VCX40105.1"/>
    </source>
</evidence>
<protein>
    <submittedName>
        <fullName evidence="2">Uncharacterized protein</fullName>
    </submittedName>
</protein>
<keyword evidence="1" id="KW-0812">Transmembrane</keyword>
<reference evidence="2 3" key="1">
    <citation type="submission" date="2018-10" db="EMBL/GenBank/DDBJ databases">
        <authorList>
            <person name="Ekblom R."/>
            <person name="Jareborg N."/>
        </authorList>
    </citation>
    <scope>NUCLEOTIDE SEQUENCE [LARGE SCALE GENOMIC DNA]</scope>
    <source>
        <tissue evidence="2">Muscle</tissue>
    </source>
</reference>